<evidence type="ECO:0000259" key="9">
    <source>
        <dbReference type="PROSITE" id="PS51194"/>
    </source>
</evidence>
<organism evidence="11 12">
    <name type="scientific">Tortispora caseinolytica NRRL Y-17796</name>
    <dbReference type="NCBI Taxonomy" id="767744"/>
    <lineage>
        <taxon>Eukaryota</taxon>
        <taxon>Fungi</taxon>
        <taxon>Dikarya</taxon>
        <taxon>Ascomycota</taxon>
        <taxon>Saccharomycotina</taxon>
        <taxon>Trigonopsidomycetes</taxon>
        <taxon>Trigonopsidales</taxon>
        <taxon>Trigonopsidaceae</taxon>
        <taxon>Tortispora</taxon>
    </lineage>
</organism>
<dbReference type="CDD" id="cd17945">
    <property type="entry name" value="DEADc_DDX23"/>
    <property type="match status" value="1"/>
</dbReference>
<evidence type="ECO:0000256" key="2">
    <source>
        <dbReference type="ARBA" id="ARBA00022741"/>
    </source>
</evidence>
<evidence type="ECO:0000256" key="4">
    <source>
        <dbReference type="ARBA" id="ARBA00022806"/>
    </source>
</evidence>
<feature type="domain" description="Helicase C-terminal" evidence="9">
    <location>
        <begin position="270"/>
        <end position="433"/>
    </location>
</feature>
<sequence>KRYAQDDSSWATKPLELMTQRDWRILNDTYHISIKGENIPHPARTWQETGLPSQLLDCINTSSFKEPTPIQRAAIPTAMTGSDVLGLAETGSGKTLAFVLPLLAHILDLPRITTATAQDGPYAVILSPTRELALQIEEEASKFSSFLDFRCLSIVGGHSMEDQVAKLRQGIEIIIATPGRLNDLLDNRLIVLNQCCFIVLDEADRMISMGFDVQVQAVLSHLPKEPPFSKRRQAMMFSATMPPAIEALTAKYLTNPAIITIGATSSAVDTVEQRVEIVESENDRKDRLLRILRQPRYRPPVIVFVNTKPYCDSIADFLKASNFKIATMHGDKSQSQREKALDDLRTGKINILVATDIAGRGIDVPNVSLVVNFEMPHNIENYTHRIGRTGRAGQRGTAITFIDKRDKNVVRDLYRIISRSNSSKISTEFRRFE</sequence>
<dbReference type="Gene3D" id="3.40.50.300">
    <property type="entry name" value="P-loop containing nucleotide triphosphate hydrolases"/>
    <property type="match status" value="2"/>
</dbReference>
<evidence type="ECO:0000313" key="12">
    <source>
        <dbReference type="Proteomes" id="UP000095023"/>
    </source>
</evidence>
<evidence type="ECO:0000313" key="11">
    <source>
        <dbReference type="EMBL" id="ODV90755.1"/>
    </source>
</evidence>
<dbReference type="AlphaFoldDB" id="A0A1E4TG60"/>
<keyword evidence="3 7" id="KW-0378">Hydrolase</keyword>
<evidence type="ECO:0000259" key="8">
    <source>
        <dbReference type="PROSITE" id="PS51192"/>
    </source>
</evidence>
<dbReference type="Pfam" id="PF00271">
    <property type="entry name" value="Helicase_C"/>
    <property type="match status" value="1"/>
</dbReference>
<dbReference type="InterPro" id="IPR001650">
    <property type="entry name" value="Helicase_C-like"/>
</dbReference>
<keyword evidence="2 7" id="KW-0547">Nucleotide-binding</keyword>
<dbReference type="OrthoDB" id="196131at2759"/>
<evidence type="ECO:0000256" key="6">
    <source>
        <dbReference type="PROSITE-ProRule" id="PRU00552"/>
    </source>
</evidence>
<dbReference type="PROSITE" id="PS00039">
    <property type="entry name" value="DEAD_ATP_HELICASE"/>
    <property type="match status" value="1"/>
</dbReference>
<gene>
    <name evidence="11" type="ORF">CANCADRAFT_11392</name>
</gene>
<feature type="short sequence motif" description="Q motif" evidence="6">
    <location>
        <begin position="44"/>
        <end position="72"/>
    </location>
</feature>
<dbReference type="Pfam" id="PF00270">
    <property type="entry name" value="DEAD"/>
    <property type="match status" value="1"/>
</dbReference>
<evidence type="ECO:0000256" key="7">
    <source>
        <dbReference type="RuleBase" id="RU000492"/>
    </source>
</evidence>
<dbReference type="EMBL" id="KV453842">
    <property type="protein sequence ID" value="ODV90755.1"/>
    <property type="molecule type" value="Genomic_DNA"/>
</dbReference>
<keyword evidence="5 7" id="KW-0067">ATP-binding</keyword>
<dbReference type="SMART" id="SM00487">
    <property type="entry name" value="DEXDc"/>
    <property type="match status" value="1"/>
</dbReference>
<dbReference type="GO" id="GO:0003724">
    <property type="term" value="F:RNA helicase activity"/>
    <property type="evidence" value="ECO:0007669"/>
    <property type="project" value="UniProtKB-EC"/>
</dbReference>
<dbReference type="InterPro" id="IPR000629">
    <property type="entry name" value="RNA-helicase_DEAD-box_CS"/>
</dbReference>
<evidence type="ECO:0000256" key="1">
    <source>
        <dbReference type="ARBA" id="ARBA00012552"/>
    </source>
</evidence>
<dbReference type="InterPro" id="IPR027417">
    <property type="entry name" value="P-loop_NTPase"/>
</dbReference>
<evidence type="ECO:0000259" key="10">
    <source>
        <dbReference type="PROSITE" id="PS51195"/>
    </source>
</evidence>
<dbReference type="PROSITE" id="PS51195">
    <property type="entry name" value="Q_MOTIF"/>
    <property type="match status" value="1"/>
</dbReference>
<dbReference type="EC" id="3.6.4.13" evidence="1"/>
<dbReference type="GO" id="GO:0000384">
    <property type="term" value="F:first spliceosomal transesterification activity"/>
    <property type="evidence" value="ECO:0007669"/>
    <property type="project" value="EnsemblFungi"/>
</dbReference>
<comment type="similarity">
    <text evidence="7">Belongs to the DEAD box helicase family.</text>
</comment>
<reference evidence="12" key="1">
    <citation type="submission" date="2016-02" db="EMBL/GenBank/DDBJ databases">
        <title>Comparative genomics of biotechnologically important yeasts.</title>
        <authorList>
            <consortium name="DOE Joint Genome Institute"/>
            <person name="Riley R."/>
            <person name="Haridas S."/>
            <person name="Wolfe K.H."/>
            <person name="Lopes M.R."/>
            <person name="Hittinger C.T."/>
            <person name="Goker M."/>
            <person name="Salamov A."/>
            <person name="Wisecaver J."/>
            <person name="Long T.M."/>
            <person name="Aerts A.L."/>
            <person name="Barry K."/>
            <person name="Choi C."/>
            <person name="Clum A."/>
            <person name="Coughlan A.Y."/>
            <person name="Deshpande S."/>
            <person name="Douglass A.P."/>
            <person name="Hanson S.J."/>
            <person name="Klenk H.-P."/>
            <person name="Labutti K."/>
            <person name="Lapidus A."/>
            <person name="Lindquist E."/>
            <person name="Lipzen A."/>
            <person name="Meier-Kolthoff J.P."/>
            <person name="Ohm R.A."/>
            <person name="Otillar R.P."/>
            <person name="Pangilinan J."/>
            <person name="Peng Y."/>
            <person name="Rokas A."/>
            <person name="Rosa C.A."/>
            <person name="Scheuner C."/>
            <person name="Sibirny A.A."/>
            <person name="Slot J.C."/>
            <person name="Stielow J.B."/>
            <person name="Sun H."/>
            <person name="Kurtzman C.P."/>
            <person name="Blackwell M."/>
            <person name="Jeffries T.W."/>
            <person name="Grigoriev I.V."/>
        </authorList>
    </citation>
    <scope>NUCLEOTIDE SEQUENCE [LARGE SCALE GENOMIC DNA]</scope>
    <source>
        <strain evidence="12">NRRL Y-17796</strain>
    </source>
</reference>
<proteinExistence type="inferred from homology"/>
<accession>A0A1E4TG60</accession>
<dbReference type="GO" id="GO:0003723">
    <property type="term" value="F:RNA binding"/>
    <property type="evidence" value="ECO:0007669"/>
    <property type="project" value="EnsemblFungi"/>
</dbReference>
<dbReference type="SMART" id="SM00490">
    <property type="entry name" value="HELICc"/>
    <property type="match status" value="1"/>
</dbReference>
<dbReference type="GO" id="GO:0005524">
    <property type="term" value="F:ATP binding"/>
    <property type="evidence" value="ECO:0007669"/>
    <property type="project" value="UniProtKB-KW"/>
</dbReference>
<dbReference type="Proteomes" id="UP000095023">
    <property type="component" value="Unassembled WGS sequence"/>
</dbReference>
<dbReference type="InterPro" id="IPR014001">
    <property type="entry name" value="Helicase_ATP-bd"/>
</dbReference>
<dbReference type="GO" id="GO:0005682">
    <property type="term" value="C:U5 snRNP"/>
    <property type="evidence" value="ECO:0007669"/>
    <property type="project" value="EnsemblFungi"/>
</dbReference>
<dbReference type="InterPro" id="IPR014014">
    <property type="entry name" value="RNA_helicase_DEAD_Q_motif"/>
</dbReference>
<dbReference type="PROSITE" id="PS51192">
    <property type="entry name" value="HELICASE_ATP_BIND_1"/>
    <property type="match status" value="1"/>
</dbReference>
<dbReference type="GO" id="GO:0016787">
    <property type="term" value="F:hydrolase activity"/>
    <property type="evidence" value="ECO:0007669"/>
    <property type="project" value="UniProtKB-KW"/>
</dbReference>
<evidence type="ECO:0000256" key="3">
    <source>
        <dbReference type="ARBA" id="ARBA00022801"/>
    </source>
</evidence>
<keyword evidence="4 7" id="KW-0347">Helicase</keyword>
<feature type="non-terminal residue" evidence="11">
    <location>
        <position position="433"/>
    </location>
</feature>
<name>A0A1E4TG60_9ASCO</name>
<feature type="non-terminal residue" evidence="11">
    <location>
        <position position="1"/>
    </location>
</feature>
<feature type="domain" description="Helicase ATP-binding" evidence="8">
    <location>
        <begin position="75"/>
        <end position="259"/>
    </location>
</feature>
<dbReference type="SUPFAM" id="SSF52540">
    <property type="entry name" value="P-loop containing nucleoside triphosphate hydrolases"/>
    <property type="match status" value="1"/>
</dbReference>
<dbReference type="CDD" id="cd18787">
    <property type="entry name" value="SF2_C_DEAD"/>
    <property type="match status" value="1"/>
</dbReference>
<dbReference type="PROSITE" id="PS51194">
    <property type="entry name" value="HELICASE_CTER"/>
    <property type="match status" value="1"/>
</dbReference>
<dbReference type="GO" id="GO:0000395">
    <property type="term" value="P:mRNA 5'-splice site recognition"/>
    <property type="evidence" value="ECO:0007669"/>
    <property type="project" value="EnsemblFungi"/>
</dbReference>
<protein>
    <recommendedName>
        <fullName evidence="1">RNA helicase</fullName>
        <ecNumber evidence="1">3.6.4.13</ecNumber>
    </recommendedName>
</protein>
<dbReference type="InterPro" id="IPR011545">
    <property type="entry name" value="DEAD/DEAH_box_helicase_dom"/>
</dbReference>
<dbReference type="PANTHER" id="PTHR47958">
    <property type="entry name" value="ATP-DEPENDENT RNA HELICASE DBP3"/>
    <property type="match status" value="1"/>
</dbReference>
<evidence type="ECO:0000256" key="5">
    <source>
        <dbReference type="ARBA" id="ARBA00022840"/>
    </source>
</evidence>
<keyword evidence="12" id="KW-1185">Reference proteome</keyword>
<feature type="domain" description="DEAD-box RNA helicase Q" evidence="10">
    <location>
        <begin position="44"/>
        <end position="72"/>
    </location>
</feature>